<dbReference type="GO" id="GO:0016998">
    <property type="term" value="P:cell wall macromolecule catabolic process"/>
    <property type="evidence" value="ECO:0007669"/>
    <property type="project" value="InterPro"/>
</dbReference>
<dbReference type="GO" id="GO:0009253">
    <property type="term" value="P:peptidoglycan catabolic process"/>
    <property type="evidence" value="ECO:0007669"/>
    <property type="project" value="InterPro"/>
</dbReference>
<protein>
    <submittedName>
        <fullName evidence="4">Lysozyme</fullName>
    </submittedName>
</protein>
<proteinExistence type="inferred from homology"/>
<evidence type="ECO:0000256" key="2">
    <source>
        <dbReference type="ARBA" id="ARBA00022801"/>
    </source>
</evidence>
<dbReference type="Proteomes" id="UP000554342">
    <property type="component" value="Unassembled WGS sequence"/>
</dbReference>
<keyword evidence="2" id="KW-0378">Hydrolase</keyword>
<dbReference type="InterPro" id="IPR017853">
    <property type="entry name" value="GH"/>
</dbReference>
<dbReference type="GO" id="GO:0003796">
    <property type="term" value="F:lysozyme activity"/>
    <property type="evidence" value="ECO:0007669"/>
    <property type="project" value="InterPro"/>
</dbReference>
<dbReference type="SMART" id="SM00641">
    <property type="entry name" value="Glyco_25"/>
    <property type="match status" value="1"/>
</dbReference>
<dbReference type="InterPro" id="IPR002053">
    <property type="entry name" value="Glyco_hydro_25"/>
</dbReference>
<accession>A0A840YZ77</accession>
<dbReference type="PANTHER" id="PTHR34135">
    <property type="entry name" value="LYSOZYME"/>
    <property type="match status" value="1"/>
</dbReference>
<dbReference type="InterPro" id="IPR018077">
    <property type="entry name" value="Glyco_hydro_fam25_subgr"/>
</dbReference>
<sequence>MPLRTKSGRAASIFAILALAVLLFAAWRYGTHWRPDPKRYPTQGIDVSAANGAVNWPLVHLHGVDFAYIRATDGATTRDAKFADNWAAAKAAGIPRGAEHVFSLCSSADDQAANFVQTVPREADALPSALRLAFEPDCSERPPRDAVVKRVATFLRFAEHHMGKPMLIDISPAFEKQYRISEDIARPVWSERNFRAPDYAARPWKIWRANAYRNIDGVPTSVDWDVIAP</sequence>
<evidence type="ECO:0000256" key="1">
    <source>
        <dbReference type="ARBA" id="ARBA00010646"/>
    </source>
</evidence>
<dbReference type="GO" id="GO:0016052">
    <property type="term" value="P:carbohydrate catabolic process"/>
    <property type="evidence" value="ECO:0007669"/>
    <property type="project" value="TreeGrafter"/>
</dbReference>
<dbReference type="PROSITE" id="PS51904">
    <property type="entry name" value="GLYCOSYL_HYDROL_F25_2"/>
    <property type="match status" value="1"/>
</dbReference>
<evidence type="ECO:0000256" key="3">
    <source>
        <dbReference type="ARBA" id="ARBA00023295"/>
    </source>
</evidence>
<reference evidence="4 5" key="1">
    <citation type="submission" date="2020-08" db="EMBL/GenBank/DDBJ databases">
        <title>Genomic Encyclopedia of Type Strains, Phase IV (KMG-IV): sequencing the most valuable type-strain genomes for metagenomic binning, comparative biology and taxonomic classification.</title>
        <authorList>
            <person name="Goeker M."/>
        </authorList>
    </citation>
    <scope>NUCLEOTIDE SEQUENCE [LARGE SCALE GENOMIC DNA]</scope>
    <source>
        <strain evidence="4 5">DSM 27203</strain>
    </source>
</reference>
<name>A0A840YZ77_9SPHN</name>
<comment type="caution">
    <text evidence="4">The sequence shown here is derived from an EMBL/GenBank/DDBJ whole genome shotgun (WGS) entry which is preliminary data.</text>
</comment>
<dbReference type="PANTHER" id="PTHR34135:SF2">
    <property type="entry name" value="LYSOZYME"/>
    <property type="match status" value="1"/>
</dbReference>
<dbReference type="Pfam" id="PF01183">
    <property type="entry name" value="Glyco_hydro_25"/>
    <property type="match status" value="1"/>
</dbReference>
<organism evidence="4 5">
    <name type="scientific">Stakelama sediminis</name>
    <dbReference type="NCBI Taxonomy" id="463200"/>
    <lineage>
        <taxon>Bacteria</taxon>
        <taxon>Pseudomonadati</taxon>
        <taxon>Pseudomonadota</taxon>
        <taxon>Alphaproteobacteria</taxon>
        <taxon>Sphingomonadales</taxon>
        <taxon>Sphingomonadaceae</taxon>
        <taxon>Stakelama</taxon>
    </lineage>
</organism>
<dbReference type="SUPFAM" id="SSF51445">
    <property type="entry name" value="(Trans)glycosidases"/>
    <property type="match status" value="1"/>
</dbReference>
<evidence type="ECO:0000313" key="4">
    <source>
        <dbReference type="EMBL" id="MBB5718847.1"/>
    </source>
</evidence>
<comment type="similarity">
    <text evidence="1">Belongs to the glycosyl hydrolase 25 family.</text>
</comment>
<dbReference type="Gene3D" id="3.20.20.80">
    <property type="entry name" value="Glycosidases"/>
    <property type="match status" value="1"/>
</dbReference>
<evidence type="ECO:0000313" key="5">
    <source>
        <dbReference type="Proteomes" id="UP000554342"/>
    </source>
</evidence>
<keyword evidence="3" id="KW-0326">Glycosidase</keyword>
<dbReference type="EMBL" id="JACIJI010000002">
    <property type="protein sequence ID" value="MBB5718847.1"/>
    <property type="molecule type" value="Genomic_DNA"/>
</dbReference>
<dbReference type="RefSeq" id="WP_184002944.1">
    <property type="nucleotide sequence ID" value="NZ_BAABIF010000013.1"/>
</dbReference>
<keyword evidence="5" id="KW-1185">Reference proteome</keyword>
<gene>
    <name evidence="4" type="ORF">FHR23_001770</name>
</gene>
<dbReference type="AlphaFoldDB" id="A0A840YZ77"/>